<evidence type="ECO:0000313" key="2">
    <source>
        <dbReference type="EMBL" id="TXC06642.1"/>
    </source>
</evidence>
<dbReference type="EMBL" id="VMNF01000006">
    <property type="protein sequence ID" value="TXC06642.1"/>
    <property type="molecule type" value="Genomic_DNA"/>
</dbReference>
<comment type="caution">
    <text evidence="2">The sequence shown here is derived from an EMBL/GenBank/DDBJ whole genome shotgun (WGS) entry which is preliminary data.</text>
</comment>
<gene>
    <name evidence="2" type="ORF">FocTR4_00009975</name>
</gene>
<evidence type="ECO:0000313" key="3">
    <source>
        <dbReference type="Proteomes" id="UP000321331"/>
    </source>
</evidence>
<dbReference type="AlphaFoldDB" id="A0A5C6T7K7"/>
<dbReference type="Proteomes" id="UP000321331">
    <property type="component" value="Unassembled WGS sequence"/>
</dbReference>
<name>A0A5C6T7K7_FUSOC</name>
<organism evidence="2 3">
    <name type="scientific">Fusarium oxysporum f. sp. cubense</name>
    <dbReference type="NCBI Taxonomy" id="61366"/>
    <lineage>
        <taxon>Eukaryota</taxon>
        <taxon>Fungi</taxon>
        <taxon>Dikarya</taxon>
        <taxon>Ascomycota</taxon>
        <taxon>Pezizomycotina</taxon>
        <taxon>Sordariomycetes</taxon>
        <taxon>Hypocreomycetidae</taxon>
        <taxon>Hypocreales</taxon>
        <taxon>Nectriaceae</taxon>
        <taxon>Fusarium</taxon>
        <taxon>Fusarium oxysporum species complex</taxon>
    </lineage>
</organism>
<proteinExistence type="predicted"/>
<protein>
    <submittedName>
        <fullName evidence="2">Uncharacterized protein</fullName>
    </submittedName>
</protein>
<feature type="region of interest" description="Disordered" evidence="1">
    <location>
        <begin position="1"/>
        <end position="37"/>
    </location>
</feature>
<sequence length="174" mass="19566">MPTTLGIGSWMTGLPAGTTTTTTTTTSRPELEPERRTGVRPGMAWVETLQVWVQPRTRHSLKAQTSTWEAIVRVMLNWGRQEATRQAQAPLNHCQVLKYLRKLQKQMLSDQPEDGVRKRRVGNYAPRKSCNALHDKVHFQRFSSLTVCCNHDLRFAAVASNRDGAPSKQDGSPV</sequence>
<accession>A0A5C6T7K7</accession>
<evidence type="ECO:0000256" key="1">
    <source>
        <dbReference type="SAM" id="MobiDB-lite"/>
    </source>
</evidence>
<reference evidence="2 3" key="1">
    <citation type="submission" date="2019-07" db="EMBL/GenBank/DDBJ databases">
        <title>The First High-Quality Draft Genome Sequence of the Causal Agent of the Current Panama Disease Epidemic.</title>
        <authorList>
            <person name="Warmington R.J."/>
            <person name="Kay W."/>
            <person name="Jeffries A."/>
            <person name="Bebber D."/>
            <person name="Moore K."/>
            <person name="Studholme D.J."/>
        </authorList>
    </citation>
    <scope>NUCLEOTIDE SEQUENCE [LARGE SCALE GENOMIC DNA]</scope>
    <source>
        <strain evidence="2 3">TR4</strain>
    </source>
</reference>